<keyword evidence="4" id="KW-1185">Reference proteome</keyword>
<dbReference type="Proteomes" id="UP001153148">
    <property type="component" value="Unassembled WGS sequence"/>
</dbReference>
<organism evidence="3 4">
    <name type="scientific">Timema podura</name>
    <name type="common">Walking stick</name>
    <dbReference type="NCBI Taxonomy" id="61482"/>
    <lineage>
        <taxon>Eukaryota</taxon>
        <taxon>Metazoa</taxon>
        <taxon>Ecdysozoa</taxon>
        <taxon>Arthropoda</taxon>
        <taxon>Hexapoda</taxon>
        <taxon>Insecta</taxon>
        <taxon>Pterygota</taxon>
        <taxon>Neoptera</taxon>
        <taxon>Polyneoptera</taxon>
        <taxon>Phasmatodea</taxon>
        <taxon>Timematodea</taxon>
        <taxon>Timematoidea</taxon>
        <taxon>Timematidae</taxon>
        <taxon>Timema</taxon>
    </lineage>
</organism>
<accession>A0ABN7NNI3</accession>
<protein>
    <submittedName>
        <fullName evidence="3">Uncharacterized protein</fullName>
    </submittedName>
</protein>
<evidence type="ECO:0000256" key="1">
    <source>
        <dbReference type="ARBA" id="ARBA00010800"/>
    </source>
</evidence>
<dbReference type="Gene3D" id="3.30.70.3250">
    <property type="entry name" value="Ribonuclease P, Pop5 subunit"/>
    <property type="match status" value="1"/>
</dbReference>
<evidence type="ECO:0000313" key="4">
    <source>
        <dbReference type="Proteomes" id="UP001153148"/>
    </source>
</evidence>
<evidence type="ECO:0000313" key="3">
    <source>
        <dbReference type="EMBL" id="CAG2056123.1"/>
    </source>
</evidence>
<keyword evidence="2" id="KW-0819">tRNA processing</keyword>
<gene>
    <name evidence="3" type="ORF">TPAB3V08_LOCUS3118</name>
</gene>
<dbReference type="EMBL" id="CAJPIN010003403">
    <property type="protein sequence ID" value="CAG2056123.1"/>
    <property type="molecule type" value="Genomic_DNA"/>
</dbReference>
<name>A0ABN7NNI3_TIMPD</name>
<dbReference type="PANTHER" id="PTHR15441:SF1">
    <property type="entry name" value="RIBONUCLEASE P PROTEIN SUBUNIT P14"/>
    <property type="match status" value="1"/>
</dbReference>
<comment type="similarity">
    <text evidence="1">Belongs to the eukaryotic/archaeal RNase P protein component 2 family.</text>
</comment>
<proteinExistence type="inferred from homology"/>
<dbReference type="PANTHER" id="PTHR15441">
    <property type="entry name" value="RIBONUCLEASE P PROTEIN SUBUNIT P14"/>
    <property type="match status" value="1"/>
</dbReference>
<dbReference type="InterPro" id="IPR038085">
    <property type="entry name" value="Rnp2-like_sf"/>
</dbReference>
<comment type="caution">
    <text evidence="3">The sequence shown here is derived from an EMBL/GenBank/DDBJ whole genome shotgun (WGS) entry which is preliminary data.</text>
</comment>
<dbReference type="InterPro" id="IPR002759">
    <property type="entry name" value="Pop5/Rpp14/Rnp2-like"/>
</dbReference>
<evidence type="ECO:0000256" key="2">
    <source>
        <dbReference type="ARBA" id="ARBA00022694"/>
    </source>
</evidence>
<dbReference type="SUPFAM" id="SSF160350">
    <property type="entry name" value="Rnp2-like"/>
    <property type="match status" value="1"/>
</dbReference>
<sequence length="271" mass="29957">MQIKCNYSSPMASLVLTDSSQLTSDSKHLVRTFLTTTRFGLNVPKAHRQNVRTGFGIFQKRIRDFSYFEVFVSGSVHLLVPSALLEVQSLDIKYPELPIGKTDNLKAQSHAKVTCFGDRMVLGVTLAIDWIADDGEVKVQISVRILVMCSEDGFSNVAENNHSTSCECVFNKELSKKQADNITAAYFKNHVLGALRTLFGGIGSSVDIDVLKYDEDSCRAILRCPATSYVKLRSSLTLCGDYSGIPCAYRVHNASPCLLSLLGNSRTYQHN</sequence>
<reference evidence="3" key="1">
    <citation type="submission" date="2021-03" db="EMBL/GenBank/DDBJ databases">
        <authorList>
            <person name="Tran Van P."/>
        </authorList>
    </citation>
    <scope>NUCLEOTIDE SEQUENCE</scope>
</reference>
<dbReference type="Pfam" id="PF01900">
    <property type="entry name" value="RNase_P_Rpp14"/>
    <property type="match status" value="1"/>
</dbReference>